<keyword evidence="2 7" id="KW-0812">Transmembrane</keyword>
<evidence type="ECO:0000256" key="5">
    <source>
        <dbReference type="ARBA" id="ARBA00023098"/>
    </source>
</evidence>
<dbReference type="OrthoDB" id="9770329at2"/>
<dbReference type="EMBL" id="CP001001">
    <property type="protein sequence ID" value="ACB24544.1"/>
    <property type="molecule type" value="Genomic_DNA"/>
</dbReference>
<dbReference type="InterPro" id="IPR006694">
    <property type="entry name" value="Fatty_acid_hydroxylase"/>
</dbReference>
<evidence type="ECO:0000256" key="6">
    <source>
        <dbReference type="ARBA" id="ARBA00023136"/>
    </source>
</evidence>
<reference evidence="9 10" key="1">
    <citation type="submission" date="2008-03" db="EMBL/GenBank/DDBJ databases">
        <title>Complete sequence of chromosome of Methylobacterium radiotolerans JCM 2831.</title>
        <authorList>
            <consortium name="US DOE Joint Genome Institute"/>
            <person name="Copeland A."/>
            <person name="Lucas S."/>
            <person name="Lapidus A."/>
            <person name="Glavina del Rio T."/>
            <person name="Dalin E."/>
            <person name="Tice H."/>
            <person name="Bruce D."/>
            <person name="Goodwin L."/>
            <person name="Pitluck S."/>
            <person name="Kiss H."/>
            <person name="Brettin T."/>
            <person name="Detter J.C."/>
            <person name="Han C."/>
            <person name="Kuske C.R."/>
            <person name="Schmutz J."/>
            <person name="Larimer F."/>
            <person name="Land M."/>
            <person name="Hauser L."/>
            <person name="Kyrpides N."/>
            <person name="Mikhailova N."/>
            <person name="Marx C.J."/>
            <person name="Richardson P."/>
        </authorList>
    </citation>
    <scope>NUCLEOTIDE SEQUENCE [LARGE SCALE GENOMIC DNA]</scope>
    <source>
        <strain evidence="10">ATCC 27329 / DSM 1819 / JCM 2831 / NBRC 15690 / NCIMB 10815 / 0-1</strain>
    </source>
</reference>
<dbReference type="GO" id="GO:0008610">
    <property type="term" value="P:lipid biosynthetic process"/>
    <property type="evidence" value="ECO:0007669"/>
    <property type="project" value="InterPro"/>
</dbReference>
<dbReference type="eggNOG" id="COG3000">
    <property type="taxonomic scope" value="Bacteria"/>
</dbReference>
<accession>B1M0Z4</accession>
<keyword evidence="3 7" id="KW-1133">Transmembrane helix</keyword>
<evidence type="ECO:0000256" key="7">
    <source>
        <dbReference type="SAM" id="Phobius"/>
    </source>
</evidence>
<evidence type="ECO:0000259" key="8">
    <source>
        <dbReference type="Pfam" id="PF04116"/>
    </source>
</evidence>
<dbReference type="GO" id="GO:0016020">
    <property type="term" value="C:membrane"/>
    <property type="evidence" value="ECO:0007669"/>
    <property type="project" value="GOC"/>
</dbReference>
<dbReference type="Pfam" id="PF04116">
    <property type="entry name" value="FA_hydroxylase"/>
    <property type="match status" value="1"/>
</dbReference>
<comment type="subcellular location">
    <subcellularLocation>
        <location evidence="1">Endomembrane system</location>
        <topology evidence="1">Multi-pass membrane protein</topology>
    </subcellularLocation>
</comment>
<evidence type="ECO:0000256" key="4">
    <source>
        <dbReference type="ARBA" id="ARBA00023002"/>
    </source>
</evidence>
<dbReference type="STRING" id="426355.Mrad2831_2554"/>
<dbReference type="InterPro" id="IPR051689">
    <property type="entry name" value="Sterol_desaturase/TMEM195"/>
</dbReference>
<dbReference type="Proteomes" id="UP000006589">
    <property type="component" value="Chromosome"/>
</dbReference>
<dbReference type="AlphaFoldDB" id="B1M0Z4"/>
<evidence type="ECO:0000256" key="3">
    <source>
        <dbReference type="ARBA" id="ARBA00022989"/>
    </source>
</evidence>
<feature type="transmembrane region" description="Helical" evidence="7">
    <location>
        <begin position="12"/>
        <end position="34"/>
    </location>
</feature>
<dbReference type="PATRIC" id="fig|426355.14.peg.2627"/>
<dbReference type="GO" id="GO:0050479">
    <property type="term" value="F:glyceryl-ether monooxygenase activity"/>
    <property type="evidence" value="ECO:0007669"/>
    <property type="project" value="TreeGrafter"/>
</dbReference>
<dbReference type="GO" id="GO:0006643">
    <property type="term" value="P:membrane lipid metabolic process"/>
    <property type="evidence" value="ECO:0007669"/>
    <property type="project" value="TreeGrafter"/>
</dbReference>
<proteinExistence type="predicted"/>
<evidence type="ECO:0000256" key="1">
    <source>
        <dbReference type="ARBA" id="ARBA00004127"/>
    </source>
</evidence>
<dbReference type="GO" id="GO:0012505">
    <property type="term" value="C:endomembrane system"/>
    <property type="evidence" value="ECO:0007669"/>
    <property type="project" value="UniProtKB-SubCell"/>
</dbReference>
<protein>
    <submittedName>
        <fullName evidence="9">Fatty acid hydroxylase</fullName>
    </submittedName>
</protein>
<gene>
    <name evidence="9" type="ordered locus">Mrad2831_2554</name>
</gene>
<dbReference type="PANTHER" id="PTHR21624">
    <property type="entry name" value="STEROL DESATURASE-RELATED PROTEIN"/>
    <property type="match status" value="1"/>
</dbReference>
<dbReference type="GeneID" id="6138596"/>
<keyword evidence="6 7" id="KW-0472">Membrane</keyword>
<dbReference type="PANTHER" id="PTHR21624:SF1">
    <property type="entry name" value="ALKYLGLYCEROL MONOOXYGENASE"/>
    <property type="match status" value="1"/>
</dbReference>
<dbReference type="RefSeq" id="WP_012319517.1">
    <property type="nucleotide sequence ID" value="NC_010505.1"/>
</dbReference>
<evidence type="ECO:0000256" key="2">
    <source>
        <dbReference type="ARBA" id="ARBA00022692"/>
    </source>
</evidence>
<dbReference type="GO" id="GO:0005506">
    <property type="term" value="F:iron ion binding"/>
    <property type="evidence" value="ECO:0007669"/>
    <property type="project" value="InterPro"/>
</dbReference>
<dbReference type="HOGENOM" id="CLU_033631_0_1_5"/>
<keyword evidence="4" id="KW-0560">Oxidoreductase</keyword>
<dbReference type="KEGG" id="mrd:Mrad2831_2554"/>
<name>B1M0Z4_METRJ</name>
<sequence length="283" mass="32087">MRPDRNRQSGFRLGRLELVTGGIVAIGALAIVVAERRRPLRRRTQPGPDREFVNLAMGAASALAIMAAETPLVGPLARIAEERNRGLVRRLPLPEWGRDVAGLLLMDYTFYLWHVLTHKVPLLWRLHLVHHVDLNLDASTALRFHALDMVVSAPWRAGQVALIGLSPRGLRLWQRFFFLSILFHHSNLRLPEGLERRLAWVLTTPRMHGIHHSAAKDETDSNWSSGFSFWDRLHGTFRLDVDQDAIAIGVPAYRDPAETGIGRSLSMPFRSQRDDWAPPSNHR</sequence>
<keyword evidence="5" id="KW-0443">Lipid metabolism</keyword>
<organism evidence="9 10">
    <name type="scientific">Methylobacterium radiotolerans (strain ATCC 27329 / DSM 1819 / JCM 2831 / NBRC 15690 / NCIMB 10815 / 0-1)</name>
    <dbReference type="NCBI Taxonomy" id="426355"/>
    <lineage>
        <taxon>Bacteria</taxon>
        <taxon>Pseudomonadati</taxon>
        <taxon>Pseudomonadota</taxon>
        <taxon>Alphaproteobacteria</taxon>
        <taxon>Hyphomicrobiales</taxon>
        <taxon>Methylobacteriaceae</taxon>
        <taxon>Methylobacterium</taxon>
    </lineage>
</organism>
<evidence type="ECO:0000313" key="9">
    <source>
        <dbReference type="EMBL" id="ACB24544.1"/>
    </source>
</evidence>
<evidence type="ECO:0000313" key="10">
    <source>
        <dbReference type="Proteomes" id="UP000006589"/>
    </source>
</evidence>
<feature type="domain" description="Fatty acid hydroxylase" evidence="8">
    <location>
        <begin position="101"/>
        <end position="236"/>
    </location>
</feature>